<dbReference type="InterPro" id="IPR005913">
    <property type="entry name" value="dTDP_dehydrorham_reduct"/>
</dbReference>
<evidence type="ECO:0000313" key="4">
    <source>
        <dbReference type="EMBL" id="SHE29011.1"/>
    </source>
</evidence>
<name>A0A1M4S9Y0_9FIRM</name>
<dbReference type="GO" id="GO:0019305">
    <property type="term" value="P:dTDP-rhamnose biosynthetic process"/>
    <property type="evidence" value="ECO:0007669"/>
    <property type="project" value="UniProtKB-UniPathway"/>
</dbReference>
<dbReference type="CDD" id="cd05254">
    <property type="entry name" value="dTDP_HR_like_SDR_e"/>
    <property type="match status" value="1"/>
</dbReference>
<dbReference type="STRING" id="1123243.SAMN02745190_00049"/>
<gene>
    <name evidence="4" type="ORF">SAMN02745190_00049</name>
</gene>
<feature type="domain" description="RmlD-like substrate binding" evidence="3">
    <location>
        <begin position="1"/>
        <end position="279"/>
    </location>
</feature>
<dbReference type="PANTHER" id="PTHR10491">
    <property type="entry name" value="DTDP-4-DEHYDRORHAMNOSE REDUCTASE"/>
    <property type="match status" value="1"/>
</dbReference>
<evidence type="ECO:0000313" key="5">
    <source>
        <dbReference type="Proteomes" id="UP000184404"/>
    </source>
</evidence>
<dbReference type="OrthoDB" id="9803892at2"/>
<keyword evidence="2" id="KW-0521">NADP</keyword>
<dbReference type="UniPathway" id="UPA00124"/>
<comment type="similarity">
    <text evidence="1 2">Belongs to the dTDP-4-dehydrorhamnose reductase family.</text>
</comment>
<dbReference type="InterPro" id="IPR029903">
    <property type="entry name" value="RmlD-like-bd"/>
</dbReference>
<dbReference type="PANTHER" id="PTHR10491:SF4">
    <property type="entry name" value="METHIONINE ADENOSYLTRANSFERASE 2 SUBUNIT BETA"/>
    <property type="match status" value="1"/>
</dbReference>
<dbReference type="GO" id="GO:0008831">
    <property type="term" value="F:dTDP-4-dehydrorhamnose reductase activity"/>
    <property type="evidence" value="ECO:0007669"/>
    <property type="project" value="UniProtKB-EC"/>
</dbReference>
<accession>A0A1M4S9Y0</accession>
<comment type="function">
    <text evidence="2">Catalyzes the reduction of dTDP-6-deoxy-L-lyxo-4-hexulose to yield dTDP-L-rhamnose.</text>
</comment>
<protein>
    <recommendedName>
        <fullName evidence="2">dTDP-4-dehydrorhamnose reductase</fullName>
        <ecNumber evidence="2">1.1.1.133</ecNumber>
    </recommendedName>
</protein>
<organism evidence="4 5">
    <name type="scientific">Schwartzia succinivorans DSM 10502</name>
    <dbReference type="NCBI Taxonomy" id="1123243"/>
    <lineage>
        <taxon>Bacteria</taxon>
        <taxon>Bacillati</taxon>
        <taxon>Bacillota</taxon>
        <taxon>Negativicutes</taxon>
        <taxon>Selenomonadales</taxon>
        <taxon>Selenomonadaceae</taxon>
        <taxon>Schwartzia</taxon>
    </lineage>
</organism>
<evidence type="ECO:0000259" key="3">
    <source>
        <dbReference type="Pfam" id="PF04321"/>
    </source>
</evidence>
<dbReference type="AlphaFoldDB" id="A0A1M4S9Y0"/>
<keyword evidence="5" id="KW-1185">Reference proteome</keyword>
<evidence type="ECO:0000256" key="1">
    <source>
        <dbReference type="ARBA" id="ARBA00010944"/>
    </source>
</evidence>
<dbReference type="Pfam" id="PF04321">
    <property type="entry name" value="RmlD_sub_bind"/>
    <property type="match status" value="1"/>
</dbReference>
<evidence type="ECO:0000256" key="2">
    <source>
        <dbReference type="RuleBase" id="RU364082"/>
    </source>
</evidence>
<keyword evidence="2" id="KW-0560">Oxidoreductase</keyword>
<dbReference type="RefSeq" id="WP_072934191.1">
    <property type="nucleotide sequence ID" value="NZ_FQUG01000002.1"/>
</dbReference>
<dbReference type="InterPro" id="IPR036291">
    <property type="entry name" value="NAD(P)-bd_dom_sf"/>
</dbReference>
<dbReference type="GO" id="GO:0005829">
    <property type="term" value="C:cytosol"/>
    <property type="evidence" value="ECO:0007669"/>
    <property type="project" value="TreeGrafter"/>
</dbReference>
<reference evidence="4 5" key="1">
    <citation type="submission" date="2016-11" db="EMBL/GenBank/DDBJ databases">
        <authorList>
            <person name="Jaros S."/>
            <person name="Januszkiewicz K."/>
            <person name="Wedrychowicz H."/>
        </authorList>
    </citation>
    <scope>NUCLEOTIDE SEQUENCE [LARGE SCALE GENOMIC DNA]</scope>
    <source>
        <strain evidence="4 5">DSM 10502</strain>
    </source>
</reference>
<dbReference type="NCBIfam" id="TIGR01214">
    <property type="entry name" value="rmlD"/>
    <property type="match status" value="1"/>
</dbReference>
<sequence length="284" mass="31358">MKVLVTGVSGQLGFDVVRVLQRRGIEAISASRKEMPLTEPLKCASFIRETKPDAVIHCAAYTAVDKAEDEQELCRLINAESVKSIAEACDETGAKLIYISTDYVFPGTGDSFYSVDDKTGPCNAYGRSKLEGEEAVRKAAARHFIVRISWVFGINGKNFIRTMLSLAKNHDALTVVDDQVGSPTYTKDLAELLCDMAESEKYGTYHATNEGECSWYGLASEVFRIRGIDIKVSPVPSSAYPTKAVRPHNSRLSKESLDAAGFRRLPDWKDAVRRYLDELSAKGE</sequence>
<dbReference type="EC" id="1.1.1.133" evidence="2"/>
<dbReference type="Gene3D" id="3.40.50.720">
    <property type="entry name" value="NAD(P)-binding Rossmann-like Domain"/>
    <property type="match status" value="1"/>
</dbReference>
<dbReference type="Gene3D" id="3.90.25.10">
    <property type="entry name" value="UDP-galactose 4-epimerase, domain 1"/>
    <property type="match status" value="1"/>
</dbReference>
<dbReference type="SUPFAM" id="SSF51735">
    <property type="entry name" value="NAD(P)-binding Rossmann-fold domains"/>
    <property type="match status" value="1"/>
</dbReference>
<dbReference type="Proteomes" id="UP000184404">
    <property type="component" value="Unassembled WGS sequence"/>
</dbReference>
<dbReference type="EMBL" id="FQUG01000002">
    <property type="protein sequence ID" value="SHE29011.1"/>
    <property type="molecule type" value="Genomic_DNA"/>
</dbReference>
<comment type="pathway">
    <text evidence="2">Carbohydrate biosynthesis; dTDP-L-rhamnose biosynthesis.</text>
</comment>
<proteinExistence type="inferred from homology"/>